<dbReference type="SUPFAM" id="SSF47413">
    <property type="entry name" value="lambda repressor-like DNA-binding domains"/>
    <property type="match status" value="1"/>
</dbReference>
<organism evidence="5 6">
    <name type="scientific">Agrobacterium deltaense Zutra 3/1</name>
    <dbReference type="NCBI Taxonomy" id="1183427"/>
    <lineage>
        <taxon>Bacteria</taxon>
        <taxon>Pseudomonadati</taxon>
        <taxon>Pseudomonadota</taxon>
        <taxon>Alphaproteobacteria</taxon>
        <taxon>Hyphomicrobiales</taxon>
        <taxon>Rhizobiaceae</taxon>
        <taxon>Rhizobium/Agrobacterium group</taxon>
        <taxon>Agrobacterium</taxon>
    </lineage>
</organism>
<dbReference type="PANTHER" id="PTHR30146">
    <property type="entry name" value="LACI-RELATED TRANSCRIPTIONAL REPRESSOR"/>
    <property type="match status" value="1"/>
</dbReference>
<dbReference type="AlphaFoldDB" id="A0A1S7QQ68"/>
<dbReference type="InterPro" id="IPR028082">
    <property type="entry name" value="Peripla_BP_I"/>
</dbReference>
<keyword evidence="1" id="KW-0805">Transcription regulation</keyword>
<keyword evidence="3" id="KW-0804">Transcription</keyword>
<dbReference type="Pfam" id="PF00356">
    <property type="entry name" value="LacI"/>
    <property type="match status" value="1"/>
</dbReference>
<dbReference type="InterPro" id="IPR010982">
    <property type="entry name" value="Lambda_DNA-bd_dom_sf"/>
</dbReference>
<gene>
    <name evidence="5" type="ORF">AGR7C_Lc10100</name>
</gene>
<dbReference type="InterPro" id="IPR046335">
    <property type="entry name" value="LacI/GalR-like_sensor"/>
</dbReference>
<feature type="domain" description="HTH lacI-type" evidence="4">
    <location>
        <begin position="17"/>
        <end position="71"/>
    </location>
</feature>
<evidence type="ECO:0000259" key="4">
    <source>
        <dbReference type="PROSITE" id="PS50932"/>
    </source>
</evidence>
<dbReference type="Gene3D" id="1.10.260.40">
    <property type="entry name" value="lambda repressor-like DNA-binding domains"/>
    <property type="match status" value="1"/>
</dbReference>
<dbReference type="Pfam" id="PF13377">
    <property type="entry name" value="Peripla_BP_3"/>
    <property type="match status" value="1"/>
</dbReference>
<keyword evidence="2" id="KW-0238">DNA-binding</keyword>
<dbReference type="CDD" id="cd01575">
    <property type="entry name" value="PBP1_GntR"/>
    <property type="match status" value="1"/>
</dbReference>
<dbReference type="GO" id="GO:0003700">
    <property type="term" value="F:DNA-binding transcription factor activity"/>
    <property type="evidence" value="ECO:0007669"/>
    <property type="project" value="TreeGrafter"/>
</dbReference>
<sequence>MVERTPLAAALVTSKKATMSDVSKLAGVSKMTVSRVLADPALVSEETRQKVMKAIEKLGYVPDRIAGSLSSRRTNFITAILPTLTNSNFADSAQGLANALRAADYQLLIGYTMYDLQEEERVIRTMMERRPDAIVVAGTVHTKMASEVLMRAGIPIVEIWDVPEHPIDHAVGFSNYEVGRTAAKHLISLGFKRIGALGSRADGDVKDWRGESRLLGFGAALREAGIADDLIIREGSAPVSYDHGAKTLGSLLAMAPDVEAIFAVSDISAVGALMECHRRGISVPDRISILGFGDFDIGRQCYPAISTIRVDAQMIGRRAGELLLSILEAEKDAIVPEGARVDVGFELIVRETTKRLGG</sequence>
<dbReference type="SMART" id="SM00354">
    <property type="entry name" value="HTH_LACI"/>
    <property type="match status" value="1"/>
</dbReference>
<dbReference type="PANTHER" id="PTHR30146:SF33">
    <property type="entry name" value="TRANSCRIPTIONAL REGULATOR"/>
    <property type="match status" value="1"/>
</dbReference>
<dbReference type="Proteomes" id="UP000191987">
    <property type="component" value="Unassembled WGS sequence"/>
</dbReference>
<dbReference type="GO" id="GO:0000976">
    <property type="term" value="F:transcription cis-regulatory region binding"/>
    <property type="evidence" value="ECO:0007669"/>
    <property type="project" value="TreeGrafter"/>
</dbReference>
<dbReference type="SUPFAM" id="SSF53822">
    <property type="entry name" value="Periplasmic binding protein-like I"/>
    <property type="match status" value="1"/>
</dbReference>
<dbReference type="CDD" id="cd01392">
    <property type="entry name" value="HTH_LacI"/>
    <property type="match status" value="1"/>
</dbReference>
<evidence type="ECO:0000256" key="3">
    <source>
        <dbReference type="ARBA" id="ARBA00023163"/>
    </source>
</evidence>
<evidence type="ECO:0000256" key="2">
    <source>
        <dbReference type="ARBA" id="ARBA00023125"/>
    </source>
</evidence>
<reference evidence="5 6" key="1">
    <citation type="submission" date="2016-01" db="EMBL/GenBank/DDBJ databases">
        <authorList>
            <person name="Oliw E.H."/>
        </authorList>
    </citation>
    <scope>NUCLEOTIDE SEQUENCE [LARGE SCALE GENOMIC DNA]</scope>
    <source>
        <strain evidence="5 6">Zutra 3-1</strain>
    </source>
</reference>
<evidence type="ECO:0000313" key="5">
    <source>
        <dbReference type="EMBL" id="CUX40028.1"/>
    </source>
</evidence>
<dbReference type="PROSITE" id="PS50932">
    <property type="entry name" value="HTH_LACI_2"/>
    <property type="match status" value="1"/>
</dbReference>
<dbReference type="EMBL" id="FBWG01000027">
    <property type="protein sequence ID" value="CUX40028.1"/>
    <property type="molecule type" value="Genomic_DNA"/>
</dbReference>
<name>A0A1S7QQ68_9HYPH</name>
<dbReference type="Gene3D" id="3.40.50.2300">
    <property type="match status" value="2"/>
</dbReference>
<evidence type="ECO:0000313" key="6">
    <source>
        <dbReference type="Proteomes" id="UP000191987"/>
    </source>
</evidence>
<evidence type="ECO:0000256" key="1">
    <source>
        <dbReference type="ARBA" id="ARBA00023015"/>
    </source>
</evidence>
<accession>A0A1S7QQ68</accession>
<dbReference type="InterPro" id="IPR000843">
    <property type="entry name" value="HTH_LacI"/>
</dbReference>
<proteinExistence type="predicted"/>
<protein>
    <submittedName>
        <fullName evidence="5">Putative transcriptional regulator, LacI family</fullName>
    </submittedName>
</protein>